<gene>
    <name evidence="2" type="ORF">LCGC14_3005190</name>
</gene>
<dbReference type="EMBL" id="LAZR01062031">
    <property type="protein sequence ID" value="KKK62353.1"/>
    <property type="molecule type" value="Genomic_DNA"/>
</dbReference>
<sequence length="249" mass="29452">MDLNSVYSEIKQFLSISDECFDLEQNINYHFRVEPDENKLEIVGDILSFVNKFSLFRDIKPFMNSLYTCINNTLEIKPESVLDFEELLIKNSIMHFVHEYINYSKINQKDQVLQYLTDSLEKLQAKPLIINLGLLLKPMYNDQNYLNNLKNIKGVEVTYNIFDDSEIQIKNEIDNWLKSQKISLDNQEELKIQLKKELERLFMKYNLSKDSDKSNNLQLEVMEMLTLKLTMLSLMEQIPDDSFEPIPIK</sequence>
<keyword evidence="1" id="KW-0175">Coiled coil</keyword>
<comment type="caution">
    <text evidence="2">The sequence shown here is derived from an EMBL/GenBank/DDBJ whole genome shotgun (WGS) entry which is preliminary data.</text>
</comment>
<organism evidence="2">
    <name type="scientific">marine sediment metagenome</name>
    <dbReference type="NCBI Taxonomy" id="412755"/>
    <lineage>
        <taxon>unclassified sequences</taxon>
        <taxon>metagenomes</taxon>
        <taxon>ecological metagenomes</taxon>
    </lineage>
</organism>
<protein>
    <submittedName>
        <fullName evidence="2">Uncharacterized protein</fullName>
    </submittedName>
</protein>
<name>A0A0F8X0E5_9ZZZZ</name>
<accession>A0A0F8X0E5</accession>
<feature type="coiled-coil region" evidence="1">
    <location>
        <begin position="177"/>
        <end position="204"/>
    </location>
</feature>
<dbReference type="AlphaFoldDB" id="A0A0F8X0E5"/>
<evidence type="ECO:0000313" key="2">
    <source>
        <dbReference type="EMBL" id="KKK62353.1"/>
    </source>
</evidence>
<reference evidence="2" key="1">
    <citation type="journal article" date="2015" name="Nature">
        <title>Complex archaea that bridge the gap between prokaryotes and eukaryotes.</title>
        <authorList>
            <person name="Spang A."/>
            <person name="Saw J.H."/>
            <person name="Jorgensen S.L."/>
            <person name="Zaremba-Niedzwiedzka K."/>
            <person name="Martijn J."/>
            <person name="Lind A.E."/>
            <person name="van Eijk R."/>
            <person name="Schleper C."/>
            <person name="Guy L."/>
            <person name="Ettema T.J."/>
        </authorList>
    </citation>
    <scope>NUCLEOTIDE SEQUENCE</scope>
</reference>
<evidence type="ECO:0000256" key="1">
    <source>
        <dbReference type="SAM" id="Coils"/>
    </source>
</evidence>
<proteinExistence type="predicted"/>